<accession>A0A3D1JF04</accession>
<dbReference type="OrthoDB" id="9815044at2"/>
<dbReference type="InterPro" id="IPR034687">
    <property type="entry name" value="ELP3-like"/>
</dbReference>
<dbReference type="SMART" id="SM00729">
    <property type="entry name" value="Elp3"/>
    <property type="match status" value="1"/>
</dbReference>
<dbReference type="GO" id="GO:0046872">
    <property type="term" value="F:metal ion binding"/>
    <property type="evidence" value="ECO:0007669"/>
    <property type="project" value="UniProtKB-KW"/>
</dbReference>
<comment type="cofactor">
    <cofactor evidence="1">
        <name>[4Fe-4S] cluster</name>
        <dbReference type="ChEBI" id="CHEBI:49883"/>
    </cofactor>
</comment>
<keyword evidence="6" id="KW-0808">Transferase</keyword>
<feature type="domain" description="Radical SAM core" evidence="17">
    <location>
        <begin position="81"/>
        <end position="358"/>
    </location>
</feature>
<dbReference type="Pfam" id="PF04055">
    <property type="entry name" value="Radical_SAM"/>
    <property type="match status" value="1"/>
</dbReference>
<dbReference type="GO" id="GO:0000049">
    <property type="term" value="F:tRNA binding"/>
    <property type="evidence" value="ECO:0007669"/>
    <property type="project" value="UniProtKB-KW"/>
</dbReference>
<evidence type="ECO:0000256" key="6">
    <source>
        <dbReference type="ARBA" id="ARBA00022679"/>
    </source>
</evidence>
<keyword evidence="8" id="KW-0819">tRNA processing</keyword>
<evidence type="ECO:0000256" key="10">
    <source>
        <dbReference type="ARBA" id="ARBA00022884"/>
    </source>
</evidence>
<keyword evidence="4" id="KW-0004">4Fe-4S</keyword>
<dbReference type="PROSITE" id="PS51186">
    <property type="entry name" value="GNAT"/>
    <property type="match status" value="1"/>
</dbReference>
<dbReference type="SUPFAM" id="SSF102114">
    <property type="entry name" value="Radical SAM enzymes"/>
    <property type="match status" value="1"/>
</dbReference>
<evidence type="ECO:0000256" key="13">
    <source>
        <dbReference type="ARBA" id="ARBA00023315"/>
    </source>
</evidence>
<keyword evidence="13" id="KW-0012">Acyltransferase</keyword>
<evidence type="ECO:0000256" key="2">
    <source>
        <dbReference type="ARBA" id="ARBA00005217"/>
    </source>
</evidence>
<name>A0A3D1JF04_9CHLR</name>
<dbReference type="InterPro" id="IPR058240">
    <property type="entry name" value="rSAM_sf"/>
</dbReference>
<dbReference type="PANTHER" id="PTHR11135">
    <property type="entry name" value="HISTONE ACETYLTRANSFERASE-RELATED"/>
    <property type="match status" value="1"/>
</dbReference>
<dbReference type="GO" id="GO:0005737">
    <property type="term" value="C:cytoplasm"/>
    <property type="evidence" value="ECO:0007669"/>
    <property type="project" value="TreeGrafter"/>
</dbReference>
<evidence type="ECO:0000256" key="14">
    <source>
        <dbReference type="ARBA" id="ARBA00044771"/>
    </source>
</evidence>
<dbReference type="InterPro" id="IPR016181">
    <property type="entry name" value="Acyl_CoA_acyltransferase"/>
</dbReference>
<evidence type="ECO:0000259" key="16">
    <source>
        <dbReference type="PROSITE" id="PS51186"/>
    </source>
</evidence>
<evidence type="ECO:0000256" key="8">
    <source>
        <dbReference type="ARBA" id="ARBA00022694"/>
    </source>
</evidence>
<evidence type="ECO:0000256" key="12">
    <source>
        <dbReference type="ARBA" id="ARBA00023014"/>
    </source>
</evidence>
<gene>
    <name evidence="18" type="ORF">DEQ80_04860</name>
</gene>
<dbReference type="Gene3D" id="3.40.630.30">
    <property type="match status" value="1"/>
</dbReference>
<reference evidence="18 19" key="1">
    <citation type="journal article" date="2018" name="Nat. Biotechnol.">
        <title>A standardized bacterial taxonomy based on genome phylogeny substantially revises the tree of life.</title>
        <authorList>
            <person name="Parks D.H."/>
            <person name="Chuvochina M."/>
            <person name="Waite D.W."/>
            <person name="Rinke C."/>
            <person name="Skarshewski A."/>
            <person name="Chaumeil P.A."/>
            <person name="Hugenholtz P."/>
        </authorList>
    </citation>
    <scope>NUCLEOTIDE SEQUENCE [LARGE SCALE GENOMIC DNA]</scope>
    <source>
        <strain evidence="18">UBA8781</strain>
    </source>
</reference>
<dbReference type="GO" id="GO:0033588">
    <property type="term" value="C:elongator holoenzyme complex"/>
    <property type="evidence" value="ECO:0007669"/>
    <property type="project" value="TreeGrafter"/>
</dbReference>
<dbReference type="PROSITE" id="PS51918">
    <property type="entry name" value="RADICAL_SAM"/>
    <property type="match status" value="1"/>
</dbReference>
<dbReference type="SFLD" id="SFLDF00344">
    <property type="entry name" value="ELP3-like"/>
    <property type="match status" value="1"/>
</dbReference>
<dbReference type="AlphaFoldDB" id="A0A3D1JF04"/>
<evidence type="ECO:0000259" key="17">
    <source>
        <dbReference type="PROSITE" id="PS51918"/>
    </source>
</evidence>
<dbReference type="InterPro" id="IPR007197">
    <property type="entry name" value="rSAM"/>
</dbReference>
<dbReference type="SUPFAM" id="SSF55729">
    <property type="entry name" value="Acyl-CoA N-acyltransferases (Nat)"/>
    <property type="match status" value="1"/>
</dbReference>
<dbReference type="Proteomes" id="UP000264141">
    <property type="component" value="Unassembled WGS sequence"/>
</dbReference>
<organism evidence="18 19">
    <name type="scientific">Anaerolinea thermolimosa</name>
    <dbReference type="NCBI Taxonomy" id="229919"/>
    <lineage>
        <taxon>Bacteria</taxon>
        <taxon>Bacillati</taxon>
        <taxon>Chloroflexota</taxon>
        <taxon>Anaerolineae</taxon>
        <taxon>Anaerolineales</taxon>
        <taxon>Anaerolineaceae</taxon>
        <taxon>Anaerolinea</taxon>
    </lineage>
</organism>
<dbReference type="SFLD" id="SFLDG01086">
    <property type="entry name" value="elongater_protein-like"/>
    <property type="match status" value="1"/>
</dbReference>
<evidence type="ECO:0000256" key="1">
    <source>
        <dbReference type="ARBA" id="ARBA00001966"/>
    </source>
</evidence>
<evidence type="ECO:0000256" key="15">
    <source>
        <dbReference type="ARBA" id="ARBA00047372"/>
    </source>
</evidence>
<keyword evidence="9" id="KW-0479">Metal-binding</keyword>
<dbReference type="CDD" id="cd04301">
    <property type="entry name" value="NAT_SF"/>
    <property type="match status" value="1"/>
</dbReference>
<comment type="catalytic activity">
    <reaction evidence="15">
        <text>uridine(34) in tRNA + acetyl-CoA + S-adenosyl-L-methionine + H2O = 5-(carboxymethyl)uridine(34) in tRNA + 5'-deoxyadenosine + L-methionine + CoA + 2 H(+)</text>
        <dbReference type="Rhea" id="RHEA:61020"/>
        <dbReference type="Rhea" id="RHEA-COMP:10407"/>
        <dbReference type="Rhea" id="RHEA-COMP:11727"/>
        <dbReference type="ChEBI" id="CHEBI:15377"/>
        <dbReference type="ChEBI" id="CHEBI:15378"/>
        <dbReference type="ChEBI" id="CHEBI:17319"/>
        <dbReference type="ChEBI" id="CHEBI:57287"/>
        <dbReference type="ChEBI" id="CHEBI:57288"/>
        <dbReference type="ChEBI" id="CHEBI:57844"/>
        <dbReference type="ChEBI" id="CHEBI:59789"/>
        <dbReference type="ChEBI" id="CHEBI:65315"/>
        <dbReference type="ChEBI" id="CHEBI:74882"/>
        <dbReference type="EC" id="2.3.1.311"/>
    </reaction>
    <physiologicalReaction direction="left-to-right" evidence="15">
        <dbReference type="Rhea" id="RHEA:61021"/>
    </physiologicalReaction>
</comment>
<comment type="caution">
    <text evidence="18">The sequence shown here is derived from an EMBL/GenBank/DDBJ whole genome shotgun (WGS) entry which is preliminary data.</text>
</comment>
<evidence type="ECO:0000256" key="4">
    <source>
        <dbReference type="ARBA" id="ARBA00022485"/>
    </source>
</evidence>
<keyword evidence="7" id="KW-0949">S-adenosyl-L-methionine</keyword>
<dbReference type="PANTHER" id="PTHR11135:SF2">
    <property type="entry name" value="ELONGATOR COMPLEX PROTEIN 3"/>
    <property type="match status" value="1"/>
</dbReference>
<dbReference type="CDD" id="cd01335">
    <property type="entry name" value="Radical_SAM"/>
    <property type="match status" value="1"/>
</dbReference>
<dbReference type="InterPro" id="IPR032432">
    <property type="entry name" value="Radical_SAM_C"/>
</dbReference>
<proteinExistence type="inferred from homology"/>
<keyword evidence="10" id="KW-0694">RNA-binding</keyword>
<keyword evidence="11" id="KW-0408">Iron</keyword>
<comment type="pathway">
    <text evidence="2">tRNA modification.</text>
</comment>
<dbReference type="SFLD" id="SFLDS00029">
    <property type="entry name" value="Radical_SAM"/>
    <property type="match status" value="1"/>
</dbReference>
<sequence>MDWEDTHTLSPDREEIARQVLEAIRGGMDVLRAIRRHPLPGGGYLPKSILVQTYQLLVESGEWPPDDTLLRRIRMKPVRTLSGVTTVTVLTKPYPCPGRCIFCPTDTRMPKSYLPDEPGAMRGLQNDFDPYLQVESRLRSLQATGHPTDKVELLILGGTFTAYRRDYQEWFVRRCFDALNETESSTLEEAHQRNETAAHRNVGLVIETRPDEITPAELAWLRRLGVTKVQLGAQSLNDRILLLNQRGHTVEQTLRACALLRAGGFKIVLHWMPNLLGATPDSDREDFLHLWNDGFAPDELKIYPCQLLANADLYAYWQRGEYTPYTTEELVNLIADIKPTVPEYCRINRVIRDIPSTNVVDGNRRTSLRQDILEELARRGQRCRCIRCREVRATPILSQALTLRDTTYSAAFAEEHFLQFVTPEDRIAGYLRLSLPSPQAPDVTSSLPDLKNAALIREVHVYGQSLPVGSELPGAAQHIGLGTQLLNHAAEIARSRGFTRLAVIAAVGTRLYYLSRGFERGELYMVQTL</sequence>
<dbReference type="Pfam" id="PF16199">
    <property type="entry name" value="Radical_SAM_C"/>
    <property type="match status" value="1"/>
</dbReference>
<dbReference type="GO" id="GO:0002926">
    <property type="term" value="P:tRNA wobble base 5-methoxycarbonylmethyl-2-thiouridinylation"/>
    <property type="evidence" value="ECO:0007669"/>
    <property type="project" value="TreeGrafter"/>
</dbReference>
<protein>
    <recommendedName>
        <fullName evidence="14">tRNA carboxymethyluridine synthase</fullName>
        <ecNumber evidence="14">2.3.1.311</ecNumber>
    </recommendedName>
</protein>
<evidence type="ECO:0000256" key="11">
    <source>
        <dbReference type="ARBA" id="ARBA00023004"/>
    </source>
</evidence>
<dbReference type="GO" id="GO:0106261">
    <property type="term" value="F:tRNA uridine(34) acetyltransferase activity"/>
    <property type="evidence" value="ECO:0007669"/>
    <property type="project" value="UniProtKB-EC"/>
</dbReference>
<dbReference type="InterPro" id="IPR000182">
    <property type="entry name" value="GNAT_dom"/>
</dbReference>
<evidence type="ECO:0000313" key="18">
    <source>
        <dbReference type="EMBL" id="HCE17170.1"/>
    </source>
</evidence>
<keyword evidence="12" id="KW-0411">Iron-sulfur</keyword>
<dbReference type="GO" id="GO:0051539">
    <property type="term" value="F:4 iron, 4 sulfur cluster binding"/>
    <property type="evidence" value="ECO:0007669"/>
    <property type="project" value="UniProtKB-KW"/>
</dbReference>
<comment type="similarity">
    <text evidence="3">Belongs to the ELP3 family.</text>
</comment>
<evidence type="ECO:0000256" key="5">
    <source>
        <dbReference type="ARBA" id="ARBA00022555"/>
    </source>
</evidence>
<dbReference type="EMBL" id="DPBP01000021">
    <property type="protein sequence ID" value="HCE17170.1"/>
    <property type="molecule type" value="Genomic_DNA"/>
</dbReference>
<dbReference type="EC" id="2.3.1.311" evidence="14"/>
<evidence type="ECO:0000256" key="9">
    <source>
        <dbReference type="ARBA" id="ARBA00022723"/>
    </source>
</evidence>
<dbReference type="NCBIfam" id="TIGR01211">
    <property type="entry name" value="ELP3"/>
    <property type="match status" value="1"/>
</dbReference>
<dbReference type="InterPro" id="IPR006638">
    <property type="entry name" value="Elp3/MiaA/NifB-like_rSAM"/>
</dbReference>
<evidence type="ECO:0000256" key="7">
    <source>
        <dbReference type="ARBA" id="ARBA00022691"/>
    </source>
</evidence>
<keyword evidence="5" id="KW-0820">tRNA-binding</keyword>
<dbReference type="InterPro" id="IPR039661">
    <property type="entry name" value="ELP3"/>
</dbReference>
<evidence type="ECO:0000256" key="3">
    <source>
        <dbReference type="ARBA" id="ARBA00005494"/>
    </source>
</evidence>
<dbReference type="STRING" id="229919.GCA_001050195_00467"/>
<evidence type="ECO:0000313" key="19">
    <source>
        <dbReference type="Proteomes" id="UP000264141"/>
    </source>
</evidence>
<feature type="domain" description="N-acetyltransferase" evidence="16">
    <location>
        <begin position="381"/>
        <end position="529"/>
    </location>
</feature>